<proteinExistence type="predicted"/>
<feature type="chain" id="PRO_5032923122" evidence="1">
    <location>
        <begin position="24"/>
        <end position="800"/>
    </location>
</feature>
<protein>
    <submittedName>
        <fullName evidence="2">Uncharacterized protein</fullName>
    </submittedName>
</protein>
<accession>A0A851GFT0</accession>
<dbReference type="SUPFAM" id="SSF63825">
    <property type="entry name" value="YWTD domain"/>
    <property type="match status" value="1"/>
</dbReference>
<organism evidence="2 3">
    <name type="scientific">Oceaniferula marina</name>
    <dbReference type="NCBI Taxonomy" id="2748318"/>
    <lineage>
        <taxon>Bacteria</taxon>
        <taxon>Pseudomonadati</taxon>
        <taxon>Verrucomicrobiota</taxon>
        <taxon>Verrucomicrobiia</taxon>
        <taxon>Verrucomicrobiales</taxon>
        <taxon>Verrucomicrobiaceae</taxon>
        <taxon>Oceaniferula</taxon>
    </lineage>
</organism>
<evidence type="ECO:0000256" key="1">
    <source>
        <dbReference type="SAM" id="SignalP"/>
    </source>
</evidence>
<keyword evidence="3" id="KW-1185">Reference proteome</keyword>
<keyword evidence="1" id="KW-0732">Signal</keyword>
<dbReference type="RefSeq" id="WP_178933042.1">
    <property type="nucleotide sequence ID" value="NZ_JACBAZ010000004.1"/>
</dbReference>
<dbReference type="AlphaFoldDB" id="A0A851GFT0"/>
<dbReference type="EMBL" id="JACBAZ010000004">
    <property type="protein sequence ID" value="NWK56256.1"/>
    <property type="molecule type" value="Genomic_DNA"/>
</dbReference>
<sequence>MRLSSTRLLTLASAAALPLSLHAEDHPQISGVFPHLAHTNEEREVGIGAVVPWAGSLWTNTYGPHLPHGSTDKLRQIDMNWNVIERPESVGGTPANRMIHPETKQLCIGHHVIDQHGRVRTIDPKHTMPGRITANARHLSDPKNKIYYITMEDGVYEVDLHSLEVNDIVRDPINISKTHLPGYHSKGAYTGSGRMVMSNNGEPNNTAPSGCLASWDGKDWTVVARNQFTEVTGPGGISGNNPDDDRVWSVGWDAKSLRLFLLEDGTWHTFRLPKGSYTHDSNHGWNTEWPRIRKVKEDLTLMHMHGLFFDFPQTFSASNYGGIHPICTYVKMPVDYAWFNGKLVMGKDDASMFDNAFVKQSQSNLWVGDLKDLESWGPKSGFGGVWLRENFDLGETSEPFFIGGFKHATLHLQHQGGFEFPVEIQVDRKGNGKWESYRTVTTDKTNGYTYHILSDLDAQWVRLVAKGAAHHITAYFQLSSPYPEIKDQKLFSALAAITTPAPEGALLQLPKGREMKLNAFTKSGLIQVDGQLKAAPKKNTTSDAKTARAIAIKNDTRVGADKASAFVQFKDADGRDMTLRLPRGHDSFDATLGKTRHIREIVTERTTMNLHGTFYELPRPKPGKFLNFWQMKPIASHSKHIHDFCSWRGMLVLSGAKTGSTSPRHIALNASSSLWLGEIDDLWKLGKPTGQGGPWLNTSVEAGQASDPYLMLGYEHKKLNLSHNSHKPVSFDIEVDFLGTGEFAHYATLVVPSGKNISHLFPSGFAAHWARITSKANTTASAQFNYASSTPHPPEQPSRP</sequence>
<gene>
    <name evidence="2" type="ORF">HW115_11590</name>
</gene>
<evidence type="ECO:0000313" key="3">
    <source>
        <dbReference type="Proteomes" id="UP000557872"/>
    </source>
</evidence>
<comment type="caution">
    <text evidence="2">The sequence shown here is derived from an EMBL/GenBank/DDBJ whole genome shotgun (WGS) entry which is preliminary data.</text>
</comment>
<evidence type="ECO:0000313" key="2">
    <source>
        <dbReference type="EMBL" id="NWK56256.1"/>
    </source>
</evidence>
<dbReference type="Proteomes" id="UP000557872">
    <property type="component" value="Unassembled WGS sequence"/>
</dbReference>
<name>A0A851GFT0_9BACT</name>
<reference evidence="2 3" key="1">
    <citation type="submission" date="2020-07" db="EMBL/GenBank/DDBJ databases">
        <title>Roseicoccus Jingziensis gen. nov., sp. nov., isolated from coastal seawater.</title>
        <authorList>
            <person name="Feng X."/>
        </authorList>
    </citation>
    <scope>NUCLEOTIDE SEQUENCE [LARGE SCALE GENOMIC DNA]</scope>
    <source>
        <strain evidence="2 3">N1E253</strain>
    </source>
</reference>
<feature type="signal peptide" evidence="1">
    <location>
        <begin position="1"/>
        <end position="23"/>
    </location>
</feature>